<sequence length="81" mass="8908">MRGMLLSSILVIFFATVWAEKETDSVAVATNAITDLKADATSLDAEKKVLDANGEEAIHHVHYHSGKVDHLHKHDGLLLFN</sequence>
<name>A0A8S9XMV8_APOLU</name>
<dbReference type="EMBL" id="WIXP02000006">
    <property type="protein sequence ID" value="KAF6208925.1"/>
    <property type="molecule type" value="Genomic_DNA"/>
</dbReference>
<accession>A0A8S9XMV8</accession>
<dbReference type="AlphaFoldDB" id="A0A8S9XMV8"/>
<evidence type="ECO:0000313" key="3">
    <source>
        <dbReference type="Proteomes" id="UP000466442"/>
    </source>
</evidence>
<protein>
    <submittedName>
        <fullName evidence="2">Uncharacterized protein</fullName>
    </submittedName>
</protein>
<reference evidence="2" key="1">
    <citation type="journal article" date="2021" name="Mol. Ecol. Resour.">
        <title>Apolygus lucorum genome provides insights into omnivorousness and mesophyll feeding.</title>
        <authorList>
            <person name="Liu Y."/>
            <person name="Liu H."/>
            <person name="Wang H."/>
            <person name="Huang T."/>
            <person name="Liu B."/>
            <person name="Yang B."/>
            <person name="Yin L."/>
            <person name="Li B."/>
            <person name="Zhang Y."/>
            <person name="Zhang S."/>
            <person name="Jiang F."/>
            <person name="Zhang X."/>
            <person name="Ren Y."/>
            <person name="Wang B."/>
            <person name="Wang S."/>
            <person name="Lu Y."/>
            <person name="Wu K."/>
            <person name="Fan W."/>
            <person name="Wang G."/>
        </authorList>
    </citation>
    <scope>NUCLEOTIDE SEQUENCE</scope>
    <source>
        <strain evidence="2">12Hb</strain>
    </source>
</reference>
<keyword evidence="1" id="KW-0732">Signal</keyword>
<dbReference type="OrthoDB" id="6631460at2759"/>
<evidence type="ECO:0000313" key="2">
    <source>
        <dbReference type="EMBL" id="KAF6208925.1"/>
    </source>
</evidence>
<dbReference type="Proteomes" id="UP000466442">
    <property type="component" value="Unassembled WGS sequence"/>
</dbReference>
<organism evidence="2 3">
    <name type="scientific">Apolygus lucorum</name>
    <name type="common">Small green plant bug</name>
    <name type="synonym">Lygocoris lucorum</name>
    <dbReference type="NCBI Taxonomy" id="248454"/>
    <lineage>
        <taxon>Eukaryota</taxon>
        <taxon>Metazoa</taxon>
        <taxon>Ecdysozoa</taxon>
        <taxon>Arthropoda</taxon>
        <taxon>Hexapoda</taxon>
        <taxon>Insecta</taxon>
        <taxon>Pterygota</taxon>
        <taxon>Neoptera</taxon>
        <taxon>Paraneoptera</taxon>
        <taxon>Hemiptera</taxon>
        <taxon>Heteroptera</taxon>
        <taxon>Panheteroptera</taxon>
        <taxon>Cimicomorpha</taxon>
        <taxon>Miridae</taxon>
        <taxon>Mirini</taxon>
        <taxon>Apolygus</taxon>
    </lineage>
</organism>
<evidence type="ECO:0000256" key="1">
    <source>
        <dbReference type="SAM" id="SignalP"/>
    </source>
</evidence>
<proteinExistence type="predicted"/>
<keyword evidence="3" id="KW-1185">Reference proteome</keyword>
<gene>
    <name evidence="2" type="ORF">GE061_014667</name>
</gene>
<feature type="signal peptide" evidence="1">
    <location>
        <begin position="1"/>
        <end position="19"/>
    </location>
</feature>
<comment type="caution">
    <text evidence="2">The sequence shown here is derived from an EMBL/GenBank/DDBJ whole genome shotgun (WGS) entry which is preliminary data.</text>
</comment>
<feature type="chain" id="PRO_5035850744" evidence="1">
    <location>
        <begin position="20"/>
        <end position="81"/>
    </location>
</feature>